<dbReference type="InterPro" id="IPR036179">
    <property type="entry name" value="Ig-like_dom_sf"/>
</dbReference>
<proteinExistence type="predicted"/>
<dbReference type="STRING" id="418985.A0A1V9X0U8"/>
<feature type="domain" description="Ig-like" evidence="2">
    <location>
        <begin position="2"/>
        <end position="89"/>
    </location>
</feature>
<dbReference type="SMART" id="SM00409">
    <property type="entry name" value="IG"/>
    <property type="match status" value="2"/>
</dbReference>
<dbReference type="AlphaFoldDB" id="A0A1V9X0U8"/>
<sequence length="540" mass="59648">DLRVSLVPHLLTVHIGKSAVLNCSVNDNHVDNVQWLKDGQPVLGDERFEFLSNGRILHINLIQRHDGGMFQCLVTDSQGGSAQGTAQLTLGGRLRPRNVTSTIAIITERFIYVTHTKLFPLVVFDHDFGHRCHERDRGAGIVPCVFMSTPRRRALRLLVAFCVDVYSIKRVRRQIRFNSLNLDHSRRFAYGRGVATSARSMRRAARPPTMDKEAVHALTPSASVLRPHTQAPVHSDRFTGPSTLRPMAPDLITTQFFSLASIDRLFIQHSKPSTIDIIARVHPARCPFRCGHRSPLPRNPTPPRSDVIRTRERVPIVTVSRRAYLDAALGRLSARAHVSLEQANSAPVIVESFKSLTLAPNEAAALKCSATGSPAPGISWFLDGVQVLPGRGGYLVNAFGVPGDSRQVISWANITRAKVDDGGEWRCEAANSAGAVSFAERVNVKGRLAIRPMANRSAVAGRDVVLHCRVIGYPLESIVWSKGDRQENQFFASDRTLWMTSVQWLRSIEAALKTDASASIEHTSLKLLPWPYVGFAESVT</sequence>
<dbReference type="InterPro" id="IPR013783">
    <property type="entry name" value="Ig-like_fold"/>
</dbReference>
<keyword evidence="4" id="KW-1185">Reference proteome</keyword>
<dbReference type="GO" id="GO:0007417">
    <property type="term" value="P:central nervous system development"/>
    <property type="evidence" value="ECO:0007669"/>
    <property type="project" value="TreeGrafter"/>
</dbReference>
<dbReference type="InterPro" id="IPR007110">
    <property type="entry name" value="Ig-like_dom"/>
</dbReference>
<dbReference type="InterPro" id="IPR003598">
    <property type="entry name" value="Ig_sub2"/>
</dbReference>
<evidence type="ECO:0000313" key="4">
    <source>
        <dbReference type="Proteomes" id="UP000192247"/>
    </source>
</evidence>
<dbReference type="InterPro" id="IPR013098">
    <property type="entry name" value="Ig_I-set"/>
</dbReference>
<dbReference type="PANTHER" id="PTHR10075:SF14">
    <property type="entry name" value="CELL ADHESION MOLECULE DSCAM2-RELATED"/>
    <property type="match status" value="1"/>
</dbReference>
<feature type="non-terminal residue" evidence="3">
    <location>
        <position position="540"/>
    </location>
</feature>
<evidence type="ECO:0000259" key="2">
    <source>
        <dbReference type="PROSITE" id="PS50835"/>
    </source>
</evidence>
<dbReference type="PROSITE" id="PS50835">
    <property type="entry name" value="IG_LIKE"/>
    <property type="match status" value="2"/>
</dbReference>
<feature type="domain" description="Ig-like" evidence="2">
    <location>
        <begin position="347"/>
        <end position="443"/>
    </location>
</feature>
<dbReference type="GO" id="GO:0005886">
    <property type="term" value="C:plasma membrane"/>
    <property type="evidence" value="ECO:0007669"/>
    <property type="project" value="TreeGrafter"/>
</dbReference>
<gene>
    <name evidence="3" type="ORF">BIW11_04818</name>
</gene>
<feature type="non-terminal residue" evidence="3">
    <location>
        <position position="1"/>
    </location>
</feature>
<dbReference type="GO" id="GO:0098632">
    <property type="term" value="F:cell-cell adhesion mediator activity"/>
    <property type="evidence" value="ECO:0007669"/>
    <property type="project" value="TreeGrafter"/>
</dbReference>
<reference evidence="3 4" key="1">
    <citation type="journal article" date="2017" name="Gigascience">
        <title>Draft genome of the honey bee ectoparasitic mite, Tropilaelaps mercedesae, is shaped by the parasitic life history.</title>
        <authorList>
            <person name="Dong X."/>
            <person name="Armstrong S.D."/>
            <person name="Xia D."/>
            <person name="Makepeace B.L."/>
            <person name="Darby A.C."/>
            <person name="Kadowaki T."/>
        </authorList>
    </citation>
    <scope>NUCLEOTIDE SEQUENCE [LARGE SCALE GENOMIC DNA]</scope>
    <source>
        <strain evidence="3">Wuxi-XJTLU</strain>
    </source>
</reference>
<evidence type="ECO:0000256" key="1">
    <source>
        <dbReference type="ARBA" id="ARBA00023319"/>
    </source>
</evidence>
<dbReference type="Proteomes" id="UP000192247">
    <property type="component" value="Unassembled WGS sequence"/>
</dbReference>
<dbReference type="GO" id="GO:0070593">
    <property type="term" value="P:dendrite self-avoidance"/>
    <property type="evidence" value="ECO:0007669"/>
    <property type="project" value="TreeGrafter"/>
</dbReference>
<dbReference type="InParanoid" id="A0A1V9X0U8"/>
<name>A0A1V9X0U8_9ACAR</name>
<dbReference type="GO" id="GO:0007411">
    <property type="term" value="P:axon guidance"/>
    <property type="evidence" value="ECO:0007669"/>
    <property type="project" value="TreeGrafter"/>
</dbReference>
<dbReference type="OrthoDB" id="152385at2759"/>
<dbReference type="GO" id="GO:0030424">
    <property type="term" value="C:axon"/>
    <property type="evidence" value="ECO:0007669"/>
    <property type="project" value="TreeGrafter"/>
</dbReference>
<organism evidence="3 4">
    <name type="scientific">Tropilaelaps mercedesae</name>
    <dbReference type="NCBI Taxonomy" id="418985"/>
    <lineage>
        <taxon>Eukaryota</taxon>
        <taxon>Metazoa</taxon>
        <taxon>Ecdysozoa</taxon>
        <taxon>Arthropoda</taxon>
        <taxon>Chelicerata</taxon>
        <taxon>Arachnida</taxon>
        <taxon>Acari</taxon>
        <taxon>Parasitiformes</taxon>
        <taxon>Mesostigmata</taxon>
        <taxon>Gamasina</taxon>
        <taxon>Dermanyssoidea</taxon>
        <taxon>Laelapidae</taxon>
        <taxon>Tropilaelaps</taxon>
    </lineage>
</organism>
<dbReference type="InterPro" id="IPR003599">
    <property type="entry name" value="Ig_sub"/>
</dbReference>
<dbReference type="Gene3D" id="2.60.40.10">
    <property type="entry name" value="Immunoglobulins"/>
    <property type="match status" value="3"/>
</dbReference>
<dbReference type="Pfam" id="PF07679">
    <property type="entry name" value="I-set"/>
    <property type="match status" value="2"/>
</dbReference>
<dbReference type="SUPFAM" id="SSF48726">
    <property type="entry name" value="Immunoglobulin"/>
    <property type="match status" value="3"/>
</dbReference>
<accession>A0A1V9X0U8</accession>
<keyword evidence="1" id="KW-0393">Immunoglobulin domain</keyword>
<dbReference type="PANTHER" id="PTHR10075">
    <property type="entry name" value="BASIGIN RELATED"/>
    <property type="match status" value="1"/>
</dbReference>
<dbReference type="EMBL" id="MNPL01029564">
    <property type="protein sequence ID" value="OQR67200.1"/>
    <property type="molecule type" value="Genomic_DNA"/>
</dbReference>
<dbReference type="GO" id="GO:0007156">
    <property type="term" value="P:homophilic cell adhesion via plasma membrane adhesion molecules"/>
    <property type="evidence" value="ECO:0007669"/>
    <property type="project" value="TreeGrafter"/>
</dbReference>
<evidence type="ECO:0000313" key="3">
    <source>
        <dbReference type="EMBL" id="OQR67200.1"/>
    </source>
</evidence>
<comment type="caution">
    <text evidence="3">The sequence shown here is derived from an EMBL/GenBank/DDBJ whole genome shotgun (WGS) entry which is preliminary data.</text>
</comment>
<protein>
    <submittedName>
        <fullName evidence="3">Down syndrome cell adhesion molecule protein Dscam2-like</fullName>
    </submittedName>
</protein>
<dbReference type="SMART" id="SM00408">
    <property type="entry name" value="IGc2"/>
    <property type="match status" value="2"/>
</dbReference>